<proteinExistence type="predicted"/>
<sequence>MADNDATTVNETGADGTGGSQAQGRQPAGRATDGGRWWPSVEGARKWVQDNFPGHTNAVVGGACGLVVAILIFVIGFWKALFVTACIAVGVAVGQYLDGDPKVAAFISRIFNDNRG</sequence>
<evidence type="ECO:0008006" key="5">
    <source>
        <dbReference type="Google" id="ProtNLM"/>
    </source>
</evidence>
<dbReference type="eggNOG" id="COG5547">
    <property type="taxonomic scope" value="Bacteria"/>
</dbReference>
<evidence type="ECO:0000313" key="4">
    <source>
        <dbReference type="Proteomes" id="UP000000333"/>
    </source>
</evidence>
<feature type="transmembrane region" description="Helical" evidence="2">
    <location>
        <begin position="58"/>
        <end position="78"/>
    </location>
</feature>
<evidence type="ECO:0000256" key="1">
    <source>
        <dbReference type="SAM" id="MobiDB-lite"/>
    </source>
</evidence>
<dbReference type="OrthoDB" id="3186702at2"/>
<dbReference type="EMBL" id="CP002106">
    <property type="protein sequence ID" value="ADK67731.1"/>
    <property type="molecule type" value="Genomic_DNA"/>
</dbReference>
<dbReference type="STRING" id="633147.Olsu_0616"/>
<accession>E1QZB7</accession>
<feature type="compositionally biased region" description="Polar residues" evidence="1">
    <location>
        <begin position="1"/>
        <end position="11"/>
    </location>
</feature>
<keyword evidence="2" id="KW-0472">Membrane</keyword>
<dbReference type="AlphaFoldDB" id="E1QZB7"/>
<dbReference type="GeneID" id="78513219"/>
<organism evidence="3 4">
    <name type="scientific">Olsenella uli (strain ATCC 49627 / DSM 7084 / CCUG 31166 / CIP 109912 / JCM 12494 / LMG 11480 / NCIMB 702895 / VPI D76D-27C)</name>
    <name type="common">Lactobacillus uli</name>
    <dbReference type="NCBI Taxonomy" id="633147"/>
    <lineage>
        <taxon>Bacteria</taxon>
        <taxon>Bacillati</taxon>
        <taxon>Actinomycetota</taxon>
        <taxon>Coriobacteriia</taxon>
        <taxon>Coriobacteriales</taxon>
        <taxon>Atopobiaceae</taxon>
        <taxon>Olsenella</taxon>
    </lineage>
</organism>
<gene>
    <name evidence="3" type="ordered locus">Olsu_0616</name>
</gene>
<keyword evidence="4" id="KW-1185">Reference proteome</keyword>
<keyword evidence="2" id="KW-1133">Transmembrane helix</keyword>
<feature type="region of interest" description="Disordered" evidence="1">
    <location>
        <begin position="1"/>
        <end position="36"/>
    </location>
</feature>
<keyword evidence="2" id="KW-0812">Transmembrane</keyword>
<evidence type="ECO:0000313" key="3">
    <source>
        <dbReference type="EMBL" id="ADK67731.1"/>
    </source>
</evidence>
<dbReference type="RefSeq" id="WP_013251483.1">
    <property type="nucleotide sequence ID" value="NC_014363.1"/>
</dbReference>
<dbReference type="HOGENOM" id="CLU_2094359_0_0_11"/>
<dbReference type="InterPro" id="IPR018730">
    <property type="entry name" value="DUF2273"/>
</dbReference>
<reference evidence="3 4" key="1">
    <citation type="journal article" date="2010" name="Stand. Genomic Sci.">
        <title>Complete genome sequence of Olsenella uli type strain (VPI D76D-27C).</title>
        <authorList>
            <person name="Goker M."/>
            <person name="Held B."/>
            <person name="Lucas S."/>
            <person name="Nolan M."/>
            <person name="Yasawong M."/>
            <person name="Glavina Del Rio T."/>
            <person name="Tice H."/>
            <person name="Cheng J.F."/>
            <person name="Bruce D."/>
            <person name="Detter J.C."/>
            <person name="Tapia R."/>
            <person name="Han C."/>
            <person name="Goodwin L."/>
            <person name="Pitluck S."/>
            <person name="Liolios K."/>
            <person name="Ivanova N."/>
            <person name="Mavromatis K."/>
            <person name="Mikhailova N."/>
            <person name="Pati A."/>
            <person name="Chen A."/>
            <person name="Palaniappan K."/>
            <person name="Land M."/>
            <person name="Hauser L."/>
            <person name="Chang Y.J."/>
            <person name="Jeffries C.D."/>
            <person name="Rohde M."/>
            <person name="Sikorski J."/>
            <person name="Pukall R."/>
            <person name="Woyke T."/>
            <person name="Bristow J."/>
            <person name="Eisen J.A."/>
            <person name="Markowitz V."/>
            <person name="Hugenholtz P."/>
            <person name="Kyrpides N.C."/>
            <person name="Klenk H.P."/>
            <person name="Lapidus A."/>
        </authorList>
    </citation>
    <scope>NUCLEOTIDE SEQUENCE [LARGE SCALE GENOMIC DNA]</scope>
    <source>
        <strain evidence="4">ATCC 49627 / DSM 7084 / CIP 109912 / JCM 12494 / NCIMB 702895 / VPI D76D-27C</strain>
    </source>
</reference>
<dbReference type="Proteomes" id="UP000000333">
    <property type="component" value="Chromosome"/>
</dbReference>
<dbReference type="Pfam" id="PF10031">
    <property type="entry name" value="DUF2273"/>
    <property type="match status" value="1"/>
</dbReference>
<dbReference type="KEGG" id="ols:Olsu_0616"/>
<protein>
    <recommendedName>
        <fullName evidence="5">Small integral membrane protein</fullName>
    </recommendedName>
</protein>
<name>E1QZB7_OLSUV</name>
<evidence type="ECO:0000256" key="2">
    <source>
        <dbReference type="SAM" id="Phobius"/>
    </source>
</evidence>
<dbReference type="PATRIC" id="fig|633147.7.peg.936"/>